<dbReference type="Gene3D" id="3.40.190.10">
    <property type="entry name" value="Periplasmic binding protein-like II"/>
    <property type="match status" value="2"/>
</dbReference>
<keyword evidence="3 4" id="KW-0732">Signal</keyword>
<dbReference type="Pfam" id="PF12849">
    <property type="entry name" value="PBP_like_2"/>
    <property type="match status" value="1"/>
</dbReference>
<proteinExistence type="inferred from homology"/>
<sequence>MNLKRLMAAMTFVAAGVATANAVAAIDPALPTYEKTSGVSGNLSSVGSDTLANLMTLWAENYKKLYPNVNIQIQAAGSSTAPPALTEGTSNLGPMSRKMKDAELQAFEEKYGYKPTAIPVAIDALAVFVHKDNPIKSLSMQQVDAIFSSTRLCGEAKEIKTWGDAGLTGDWASKPVQLFGRNSVSGTYGYFKEEALCKGDFRSNVNEQPGSASVVQSISSTINAIGYSGIGYKTSSVRAVALLDKNGVAEEATEGNALAGKYPLSRFLYVYVNKAPNKALSPLEAEFVKMVLSKQGQEVVVKDGYIPLPSKVVAKTMKDLGL</sequence>
<feature type="region of interest" description="Disordered" evidence="5">
    <location>
        <begin position="77"/>
        <end position="96"/>
    </location>
</feature>
<reference evidence="7" key="1">
    <citation type="submission" date="2019-02" db="EMBL/GenBank/DDBJ databases">
        <authorList>
            <consortium name="Genoscope - CEA"/>
            <person name="William W."/>
        </authorList>
    </citation>
    <scope>NUCLEOTIDE SEQUENCE [LARGE SCALE GENOMIC DNA]</scope>
    <source>
        <strain evidence="7">YSy11</strain>
    </source>
</reference>
<dbReference type="GO" id="GO:0006817">
    <property type="term" value="P:phosphate ion transport"/>
    <property type="evidence" value="ECO:0007669"/>
    <property type="project" value="UniProtKB-UniRule"/>
</dbReference>
<name>A0A653E1N2_9PSED</name>
<comment type="subcellular location">
    <subcellularLocation>
        <location evidence="4">Periplasm</location>
    </subcellularLocation>
    <subcellularLocation>
        <location evidence="4">Secreted</location>
    </subcellularLocation>
</comment>
<evidence type="ECO:0000313" key="7">
    <source>
        <dbReference type="EMBL" id="VEV96528.1"/>
    </source>
</evidence>
<dbReference type="NCBIfam" id="TIGR02136">
    <property type="entry name" value="ptsS_2"/>
    <property type="match status" value="1"/>
</dbReference>
<dbReference type="RefSeq" id="WP_150547916.1">
    <property type="nucleotide sequence ID" value="NZ_LR215729.2"/>
</dbReference>
<evidence type="ECO:0000256" key="2">
    <source>
        <dbReference type="ARBA" id="ARBA00022448"/>
    </source>
</evidence>
<feature type="domain" description="PBP" evidence="6">
    <location>
        <begin position="37"/>
        <end position="294"/>
    </location>
</feature>
<gene>
    <name evidence="7" type="primary">pstS</name>
    <name evidence="7" type="ORF">PMYSY11_1481</name>
</gene>
<dbReference type="AlphaFoldDB" id="A0A653E1N2"/>
<feature type="compositionally biased region" description="Polar residues" evidence="5">
    <location>
        <begin position="77"/>
        <end position="93"/>
    </location>
</feature>
<evidence type="ECO:0000256" key="5">
    <source>
        <dbReference type="SAM" id="MobiDB-lite"/>
    </source>
</evidence>
<dbReference type="InterPro" id="IPR050811">
    <property type="entry name" value="Phosphate_ABC_transporter"/>
</dbReference>
<dbReference type="GO" id="GO:0042597">
    <property type="term" value="C:periplasmic space"/>
    <property type="evidence" value="ECO:0007669"/>
    <property type="project" value="UniProtKB-SubCell"/>
</dbReference>
<dbReference type="InterPro" id="IPR011862">
    <property type="entry name" value="Phos-bd"/>
</dbReference>
<keyword evidence="2 4" id="KW-0813">Transport</keyword>
<keyword evidence="4" id="KW-0592">Phosphate transport</keyword>
<keyword evidence="4" id="KW-0964">Secreted</keyword>
<evidence type="ECO:0000256" key="4">
    <source>
        <dbReference type="RuleBase" id="RU367119"/>
    </source>
</evidence>
<dbReference type="InterPro" id="IPR024370">
    <property type="entry name" value="PBP_domain"/>
</dbReference>
<evidence type="ECO:0000259" key="6">
    <source>
        <dbReference type="Pfam" id="PF12849"/>
    </source>
</evidence>
<protein>
    <recommendedName>
        <fullName evidence="4">Phosphate-binding protein</fullName>
    </recommendedName>
</protein>
<dbReference type="PANTHER" id="PTHR30570">
    <property type="entry name" value="PERIPLASMIC PHOSPHATE BINDING COMPONENT OF PHOSPHATE ABC TRANSPORTER"/>
    <property type="match status" value="1"/>
</dbReference>
<comment type="similarity">
    <text evidence="1 4">Belongs to the PstS family.</text>
</comment>
<dbReference type="GO" id="GO:0007155">
    <property type="term" value="P:cell adhesion"/>
    <property type="evidence" value="ECO:0007669"/>
    <property type="project" value="UniProtKB-UniRule"/>
</dbReference>
<comment type="function">
    <text evidence="4">Involved in the system for phosphate transport across the cytoplasmic membrane.</text>
</comment>
<dbReference type="PANTHER" id="PTHR30570:SF6">
    <property type="entry name" value="PHOSPHATE-BINDING PROTEIN PSTS"/>
    <property type="match status" value="1"/>
</dbReference>
<dbReference type="GO" id="GO:0005576">
    <property type="term" value="C:extracellular region"/>
    <property type="evidence" value="ECO:0007669"/>
    <property type="project" value="UniProtKB-SubCell"/>
</dbReference>
<dbReference type="EMBL" id="LR215729">
    <property type="protein sequence ID" value="VEV96528.1"/>
    <property type="molecule type" value="Genomic_DNA"/>
</dbReference>
<dbReference type="CDD" id="cd13566">
    <property type="entry name" value="PBP2_phosphate"/>
    <property type="match status" value="1"/>
</dbReference>
<feature type="chain" id="PRO_5027145643" description="Phosphate-binding protein" evidence="4">
    <location>
        <begin position="21"/>
        <end position="322"/>
    </location>
</feature>
<keyword evidence="4" id="KW-0574">Periplasm</keyword>
<dbReference type="SUPFAM" id="SSF53850">
    <property type="entry name" value="Periplasmic binding protein-like II"/>
    <property type="match status" value="1"/>
</dbReference>
<dbReference type="GO" id="GO:0042301">
    <property type="term" value="F:phosphate ion binding"/>
    <property type="evidence" value="ECO:0007669"/>
    <property type="project" value="UniProtKB-UniRule"/>
</dbReference>
<evidence type="ECO:0000256" key="3">
    <source>
        <dbReference type="ARBA" id="ARBA00022729"/>
    </source>
</evidence>
<evidence type="ECO:0000256" key="1">
    <source>
        <dbReference type="ARBA" id="ARBA00008725"/>
    </source>
</evidence>
<accession>A0A653E1N2</accession>
<organism evidence="7">
    <name type="scientific">Pseudomonas marincola</name>
    <dbReference type="NCBI Taxonomy" id="437900"/>
    <lineage>
        <taxon>Bacteria</taxon>
        <taxon>Pseudomonadati</taxon>
        <taxon>Pseudomonadota</taxon>
        <taxon>Gammaproteobacteria</taxon>
        <taxon>Pseudomonadales</taxon>
        <taxon>Pseudomonadaceae</taxon>
        <taxon>Pseudomonas</taxon>
    </lineage>
</organism>
<feature type="signal peptide" evidence="4">
    <location>
        <begin position="1"/>
        <end position="20"/>
    </location>
</feature>